<dbReference type="Proteomes" id="UP000242850">
    <property type="component" value="Unassembled WGS sequence"/>
</dbReference>
<dbReference type="Pfam" id="PF06089">
    <property type="entry name" value="Asparaginase_II"/>
    <property type="match status" value="1"/>
</dbReference>
<proteinExistence type="predicted"/>
<protein>
    <submittedName>
        <fullName evidence="1">Asparaginase</fullName>
    </submittedName>
</protein>
<dbReference type="EMBL" id="FNUK01000004">
    <property type="protein sequence ID" value="SEF57222.1"/>
    <property type="molecule type" value="Genomic_DNA"/>
</dbReference>
<reference evidence="2" key="1">
    <citation type="submission" date="2016-10" db="EMBL/GenBank/DDBJ databases">
        <authorList>
            <person name="Varghese N."/>
            <person name="Submissions S."/>
        </authorList>
    </citation>
    <scope>NUCLEOTIDE SEQUENCE [LARGE SCALE GENOMIC DNA]</scope>
    <source>
        <strain evidence="2">DSM 5463</strain>
    </source>
</reference>
<dbReference type="RefSeq" id="WP_103895552.1">
    <property type="nucleotide sequence ID" value="NZ_FNUK01000004.1"/>
</dbReference>
<organism evidence="1 2">
    <name type="scientific">Caloramator fervidus</name>
    <dbReference type="NCBI Taxonomy" id="29344"/>
    <lineage>
        <taxon>Bacteria</taxon>
        <taxon>Bacillati</taxon>
        <taxon>Bacillota</taxon>
        <taxon>Clostridia</taxon>
        <taxon>Eubacteriales</taxon>
        <taxon>Clostridiaceae</taxon>
        <taxon>Caloramator</taxon>
    </lineage>
</organism>
<dbReference type="InterPro" id="IPR010349">
    <property type="entry name" value="Asparaginase_II"/>
</dbReference>
<accession>A0A1H5T2V5</accession>
<evidence type="ECO:0000313" key="1">
    <source>
        <dbReference type="EMBL" id="SEF57222.1"/>
    </source>
</evidence>
<dbReference type="PANTHER" id="PTHR42110">
    <property type="entry name" value="L-ASPARAGINASE, PUTATIVE (AFU_ORTHOLOGUE AFUA_3G11890)-RELATED"/>
    <property type="match status" value="1"/>
</dbReference>
<evidence type="ECO:0000313" key="2">
    <source>
        <dbReference type="Proteomes" id="UP000242850"/>
    </source>
</evidence>
<sequence length="332" mass="36445">MSKELVYVTRGNLVESIHRGDLVIVNSKGEVLAYVGDPFKVTYVRSSAKPIQAINVFLSGAYEKFNFTYDEIAIMCASHFGEDYHIETIIKILKKIGVSEDSLLCGGGYSINKDIALKQARDNIKITPVYSDCSGKHAGIIASCIAKGYDIKGYNLISHPVQRDILKVVSKMCEIKEEDIIIGIDGCTVPVFGMPIFNLALAFAKIANPDKLDNNYRFAASVIFNSMNSYPQMVSGTGGFCTELMKNTKGKLIGKLGAEAVYAVGIKDLDIGIAVKIEDGNFRALYPVVIKILESLNILDDEEKNTLKEFTVMDNKNSIGEKVGEIKPIFTI</sequence>
<keyword evidence="2" id="KW-1185">Reference proteome</keyword>
<name>A0A1H5T2V5_9CLOT</name>
<gene>
    <name evidence="1" type="ORF">SAMN05660865_00548</name>
</gene>
<dbReference type="AlphaFoldDB" id="A0A1H5T2V5"/>
<dbReference type="OrthoDB" id="9770793at2"/>
<dbReference type="PANTHER" id="PTHR42110:SF1">
    <property type="entry name" value="L-ASPARAGINASE, PUTATIVE (AFU_ORTHOLOGUE AFUA_3G11890)-RELATED"/>
    <property type="match status" value="1"/>
</dbReference>